<organism evidence="3">
    <name type="scientific">Gongylonema pulchrum</name>
    <dbReference type="NCBI Taxonomy" id="637853"/>
    <lineage>
        <taxon>Eukaryota</taxon>
        <taxon>Metazoa</taxon>
        <taxon>Ecdysozoa</taxon>
        <taxon>Nematoda</taxon>
        <taxon>Chromadorea</taxon>
        <taxon>Rhabditida</taxon>
        <taxon>Spirurina</taxon>
        <taxon>Spiruromorpha</taxon>
        <taxon>Spiruroidea</taxon>
        <taxon>Gongylonematidae</taxon>
        <taxon>Gongylonema</taxon>
    </lineage>
</organism>
<sequence length="72" mass="7914">MLRQTKNNKPLSQHVGNVCLIYGERSVLTVRRRRLAEGTSASGSSSADRLRDVSADAIDTADVSELITTDYF</sequence>
<dbReference type="Proteomes" id="UP000271098">
    <property type="component" value="Unassembled WGS sequence"/>
</dbReference>
<proteinExistence type="predicted"/>
<accession>A0A183ERW7</accession>
<reference evidence="3" key="1">
    <citation type="submission" date="2016-06" db="UniProtKB">
        <authorList>
            <consortium name="WormBaseParasite"/>
        </authorList>
    </citation>
    <scope>IDENTIFICATION</scope>
</reference>
<reference evidence="1 2" key="2">
    <citation type="submission" date="2018-11" db="EMBL/GenBank/DDBJ databases">
        <authorList>
            <consortium name="Pathogen Informatics"/>
        </authorList>
    </citation>
    <scope>NUCLEOTIDE SEQUENCE [LARGE SCALE GENOMIC DNA]</scope>
</reference>
<keyword evidence="2" id="KW-1185">Reference proteome</keyword>
<evidence type="ECO:0000313" key="3">
    <source>
        <dbReference type="WBParaSite" id="GPUH_0002373801-mRNA-1"/>
    </source>
</evidence>
<evidence type="ECO:0000313" key="2">
    <source>
        <dbReference type="Proteomes" id="UP000271098"/>
    </source>
</evidence>
<dbReference type="WBParaSite" id="GPUH_0002373801-mRNA-1">
    <property type="protein sequence ID" value="GPUH_0002373801-mRNA-1"/>
    <property type="gene ID" value="GPUH_0002373801"/>
</dbReference>
<protein>
    <submittedName>
        <fullName evidence="3">Kinesin motor domain-containing protein</fullName>
    </submittedName>
</protein>
<evidence type="ECO:0000313" key="1">
    <source>
        <dbReference type="EMBL" id="VDN41846.1"/>
    </source>
</evidence>
<dbReference type="EMBL" id="UYRT01098686">
    <property type="protein sequence ID" value="VDN41846.1"/>
    <property type="molecule type" value="Genomic_DNA"/>
</dbReference>
<dbReference type="AlphaFoldDB" id="A0A183ERW7"/>
<name>A0A183ERW7_9BILA</name>
<gene>
    <name evidence="1" type="ORF">GPUH_LOCUS23708</name>
</gene>